<dbReference type="GO" id="GO:0016491">
    <property type="term" value="F:oxidoreductase activity"/>
    <property type="evidence" value="ECO:0007669"/>
    <property type="project" value="InterPro"/>
</dbReference>
<dbReference type="GO" id="GO:0030313">
    <property type="term" value="C:cell envelope"/>
    <property type="evidence" value="ECO:0007669"/>
    <property type="project" value="UniProtKB-SubCell"/>
</dbReference>
<keyword evidence="3" id="KW-1015">Disulfide bond</keyword>
<dbReference type="InterPro" id="IPR013766">
    <property type="entry name" value="Thioredoxin_domain"/>
</dbReference>
<dbReference type="InterPro" id="IPR036249">
    <property type="entry name" value="Thioredoxin-like_sf"/>
</dbReference>
<organism evidence="6 7">
    <name type="scientific">Flaviaesturariibacter flavus</name>
    <dbReference type="NCBI Taxonomy" id="2502780"/>
    <lineage>
        <taxon>Bacteria</taxon>
        <taxon>Pseudomonadati</taxon>
        <taxon>Bacteroidota</taxon>
        <taxon>Chitinophagia</taxon>
        <taxon>Chitinophagales</taxon>
        <taxon>Chitinophagaceae</taxon>
        <taxon>Flaviaestuariibacter</taxon>
    </lineage>
</organism>
<dbReference type="PROSITE" id="PS00194">
    <property type="entry name" value="THIOREDOXIN_1"/>
    <property type="match status" value="1"/>
</dbReference>
<accession>A0A4R1BBQ1</accession>
<dbReference type="InterPro" id="IPR017937">
    <property type="entry name" value="Thioredoxin_CS"/>
</dbReference>
<protein>
    <submittedName>
        <fullName evidence="6">AhpC/TSA family protein</fullName>
    </submittedName>
</protein>
<evidence type="ECO:0000256" key="3">
    <source>
        <dbReference type="ARBA" id="ARBA00023157"/>
    </source>
</evidence>
<dbReference type="SUPFAM" id="SSF52833">
    <property type="entry name" value="Thioredoxin-like"/>
    <property type="match status" value="1"/>
</dbReference>
<dbReference type="OrthoDB" id="750178at2"/>
<dbReference type="AlphaFoldDB" id="A0A4R1BBQ1"/>
<dbReference type="EMBL" id="SJZI01000042">
    <property type="protein sequence ID" value="TCJ14368.1"/>
    <property type="molecule type" value="Genomic_DNA"/>
</dbReference>
<evidence type="ECO:0000256" key="2">
    <source>
        <dbReference type="ARBA" id="ARBA00022748"/>
    </source>
</evidence>
<keyword evidence="4" id="KW-0676">Redox-active center</keyword>
<dbReference type="InterPro" id="IPR050553">
    <property type="entry name" value="Thioredoxin_ResA/DsbE_sf"/>
</dbReference>
<dbReference type="PANTHER" id="PTHR42852">
    <property type="entry name" value="THIOL:DISULFIDE INTERCHANGE PROTEIN DSBE"/>
    <property type="match status" value="1"/>
</dbReference>
<dbReference type="PROSITE" id="PS51352">
    <property type="entry name" value="THIOREDOXIN_2"/>
    <property type="match status" value="1"/>
</dbReference>
<proteinExistence type="predicted"/>
<dbReference type="Gene3D" id="3.40.30.10">
    <property type="entry name" value="Glutaredoxin"/>
    <property type="match status" value="1"/>
</dbReference>
<comment type="subcellular location">
    <subcellularLocation>
        <location evidence="1">Cell envelope</location>
    </subcellularLocation>
</comment>
<keyword evidence="2" id="KW-0201">Cytochrome c-type biogenesis</keyword>
<reference evidence="6 7" key="1">
    <citation type="submission" date="2019-03" db="EMBL/GenBank/DDBJ databases">
        <authorList>
            <person name="Kim M.K.M."/>
        </authorList>
    </citation>
    <scope>NUCLEOTIDE SEQUENCE [LARGE SCALE GENOMIC DNA]</scope>
    <source>
        <strain evidence="6 7">17J68-12</strain>
    </source>
</reference>
<sequence length="399" mass="46014">MKCSRLSPASPDSVNRVTAGLNRLWLLALLLFPFVAGAQRGSAHIEGTLVNLPRVRYVSLRTINGSFVLVKPVEVRDGHYSLRYSLTQPLLVLLTFTGDEPLLRQNGVGDRVYNVPVFLQPGTIEIESRDTLPRTVIRGSRAHTDYLQIRDAGDAYEAALRKVREYSADPARRNDRLVQRRAARLIDSLGLQYRDEVLGRFLQRHIDSPIAPWVLTQFWNSEGDPEKVLGFLLNLPRSVRNRYPLADMEEYARHLARMRIGDELPDFSMRDTAGREVSLSSFRGKWVLLDFWGSWCLPCRLESGNLVKAFSRFKERNFTILSVAIEPQKSYRKYWMEAIRDDSLTWTHVADFKFWDSKVLKRFGVQAIPFNLLIDPQGRVVARYLRGERLFARLDQYLE</sequence>
<dbReference type="Proteomes" id="UP000295334">
    <property type="component" value="Unassembled WGS sequence"/>
</dbReference>
<dbReference type="GO" id="GO:0016209">
    <property type="term" value="F:antioxidant activity"/>
    <property type="evidence" value="ECO:0007669"/>
    <property type="project" value="InterPro"/>
</dbReference>
<dbReference type="CDD" id="cd02966">
    <property type="entry name" value="TlpA_like_family"/>
    <property type="match status" value="1"/>
</dbReference>
<dbReference type="InterPro" id="IPR000866">
    <property type="entry name" value="AhpC/TSA"/>
</dbReference>
<dbReference type="Pfam" id="PF00578">
    <property type="entry name" value="AhpC-TSA"/>
    <property type="match status" value="1"/>
</dbReference>
<evidence type="ECO:0000259" key="5">
    <source>
        <dbReference type="PROSITE" id="PS51352"/>
    </source>
</evidence>
<evidence type="ECO:0000256" key="1">
    <source>
        <dbReference type="ARBA" id="ARBA00004196"/>
    </source>
</evidence>
<evidence type="ECO:0000313" key="6">
    <source>
        <dbReference type="EMBL" id="TCJ14368.1"/>
    </source>
</evidence>
<feature type="domain" description="Thioredoxin" evidence="5">
    <location>
        <begin position="258"/>
        <end position="399"/>
    </location>
</feature>
<dbReference type="PANTHER" id="PTHR42852:SF6">
    <property type="entry name" value="THIOL:DISULFIDE INTERCHANGE PROTEIN DSBE"/>
    <property type="match status" value="1"/>
</dbReference>
<keyword evidence="7" id="KW-1185">Reference proteome</keyword>
<evidence type="ECO:0000256" key="4">
    <source>
        <dbReference type="ARBA" id="ARBA00023284"/>
    </source>
</evidence>
<evidence type="ECO:0000313" key="7">
    <source>
        <dbReference type="Proteomes" id="UP000295334"/>
    </source>
</evidence>
<name>A0A4R1BBQ1_9BACT</name>
<dbReference type="GO" id="GO:0017004">
    <property type="term" value="P:cytochrome complex assembly"/>
    <property type="evidence" value="ECO:0007669"/>
    <property type="project" value="UniProtKB-KW"/>
</dbReference>
<comment type="caution">
    <text evidence="6">The sequence shown here is derived from an EMBL/GenBank/DDBJ whole genome shotgun (WGS) entry which is preliminary data.</text>
</comment>
<gene>
    <name evidence="6" type="ORF">EPD60_10260</name>
</gene>